<feature type="non-terminal residue" evidence="1">
    <location>
        <position position="1"/>
    </location>
</feature>
<protein>
    <submittedName>
        <fullName evidence="1">Uncharacterized protein</fullName>
    </submittedName>
</protein>
<accession>A0ABY7G3K8</accession>
<gene>
    <name evidence="1" type="ORF">MAR_014191</name>
</gene>
<dbReference type="EMBL" id="CP111026">
    <property type="protein sequence ID" value="WAR28487.1"/>
    <property type="molecule type" value="Genomic_DNA"/>
</dbReference>
<keyword evidence="2" id="KW-1185">Reference proteome</keyword>
<organism evidence="1 2">
    <name type="scientific">Mya arenaria</name>
    <name type="common">Soft-shell clam</name>
    <dbReference type="NCBI Taxonomy" id="6604"/>
    <lineage>
        <taxon>Eukaryota</taxon>
        <taxon>Metazoa</taxon>
        <taxon>Spiralia</taxon>
        <taxon>Lophotrochozoa</taxon>
        <taxon>Mollusca</taxon>
        <taxon>Bivalvia</taxon>
        <taxon>Autobranchia</taxon>
        <taxon>Heteroconchia</taxon>
        <taxon>Euheterodonta</taxon>
        <taxon>Imparidentia</taxon>
        <taxon>Neoheterodontei</taxon>
        <taxon>Myida</taxon>
        <taxon>Myoidea</taxon>
        <taxon>Myidae</taxon>
        <taxon>Mya</taxon>
    </lineage>
</organism>
<name>A0ABY7G3K8_MYAAR</name>
<evidence type="ECO:0000313" key="1">
    <source>
        <dbReference type="EMBL" id="WAR28487.1"/>
    </source>
</evidence>
<reference evidence="1" key="1">
    <citation type="submission" date="2022-11" db="EMBL/GenBank/DDBJ databases">
        <title>Centuries of genome instability and evolution in soft-shell clam transmissible cancer (bioRxiv).</title>
        <authorList>
            <person name="Hart S.F.M."/>
            <person name="Yonemitsu M.A."/>
            <person name="Giersch R.M."/>
            <person name="Beal B.F."/>
            <person name="Arriagada G."/>
            <person name="Davis B.W."/>
            <person name="Ostrander E.A."/>
            <person name="Goff S.P."/>
            <person name="Metzger M.J."/>
        </authorList>
    </citation>
    <scope>NUCLEOTIDE SEQUENCE</scope>
    <source>
        <strain evidence="1">MELC-2E11</strain>
        <tissue evidence="1">Siphon/mantle</tissue>
    </source>
</reference>
<dbReference type="Proteomes" id="UP001164746">
    <property type="component" value="Chromosome 15"/>
</dbReference>
<dbReference type="PANTHER" id="PTHR35617:SF3">
    <property type="entry name" value="CORE-BINDING (CB) DOMAIN-CONTAINING PROTEIN"/>
    <property type="match status" value="1"/>
</dbReference>
<evidence type="ECO:0000313" key="2">
    <source>
        <dbReference type="Proteomes" id="UP001164746"/>
    </source>
</evidence>
<proteinExistence type="predicted"/>
<dbReference type="PANTHER" id="PTHR35617">
    <property type="entry name" value="PHAGE_INTEGRASE DOMAIN-CONTAINING PROTEIN"/>
    <property type="match status" value="1"/>
</dbReference>
<sequence>MGCVKSSVLFENSDTSKTVVIKDAILQASYAYSFDSGKSNHSISLLTLDNMMKDKYIEQTSGLRNGVKQLIISYIKPHKPVVSTTISRWIKFVLKGSGIDIDTYSSHSTRSAASSKAKESSWLVQIQRLPDSMTSPWREKVVAPSRMLFYSKQ</sequence>